<feature type="compositionally biased region" description="Low complexity" evidence="1">
    <location>
        <begin position="425"/>
        <end position="443"/>
    </location>
</feature>
<dbReference type="InterPro" id="IPR003599">
    <property type="entry name" value="Ig_sub"/>
</dbReference>
<keyword evidence="4" id="KW-1185">Reference proteome</keyword>
<reference evidence="3" key="2">
    <citation type="submission" date="2025-08" db="UniProtKB">
        <authorList>
            <consortium name="Ensembl"/>
        </authorList>
    </citation>
    <scope>IDENTIFICATION</scope>
</reference>
<feature type="region of interest" description="Disordered" evidence="1">
    <location>
        <begin position="168"/>
        <end position="194"/>
    </location>
</feature>
<reference evidence="3" key="3">
    <citation type="submission" date="2025-09" db="UniProtKB">
        <authorList>
            <consortium name="Ensembl"/>
        </authorList>
    </citation>
    <scope>IDENTIFICATION</scope>
</reference>
<dbReference type="Proteomes" id="UP000007635">
    <property type="component" value="Chromosome IV"/>
</dbReference>
<dbReference type="InterPro" id="IPR036179">
    <property type="entry name" value="Ig-like_dom_sf"/>
</dbReference>
<evidence type="ECO:0000313" key="4">
    <source>
        <dbReference type="Proteomes" id="UP000007635"/>
    </source>
</evidence>
<feature type="compositionally biased region" description="Low complexity" evidence="1">
    <location>
        <begin position="391"/>
        <end position="417"/>
    </location>
</feature>
<feature type="compositionally biased region" description="Low complexity" evidence="1">
    <location>
        <begin position="356"/>
        <end position="365"/>
    </location>
</feature>
<sequence length="667" mass="71281">MAHAAAHRNSSLVQPLCVSPQRTQSPDHTQQHSGGVAPTFVKCLHDVSTLNGQLVVLECRLRGTPPLQVMWYREDEQVLDSDDFRILRKKACSGSVPEELCTLVITEAFPEDSGLFQCVALNPFGRVSCSAVLEVYNDLEEQLEAEAAGQQEEVPPLRRKEAAFQHETASFGESADDFPPELPDSMTLPPPEWPDSPVEDNKPVADFPQPANHSFEEPFGRSEEVRALSSGGQRSPGITVGAYTPSPPPPTQVKEQSHTPMFSPTKLSFPSGGPTMNLSDLPSFTPSVFPPSAFNYERPRHFIQSQAAFQAPSYDSVLKEAQENQNSSQQNLGSFQNSPNATETQSGVNMTSAQRQSFSQTQSVSESLSQSQAQLQSLSLSQSQAQSQAQSKTQVQSQSHTQAQSQAQSKTQVQIQTRANGMGKSSSSISSPISPLASSGAPPQSSPAPILSPPASTIPSSLSLLPRTTMRSTITLTPSIPSATGMGSATLPANQDAMSAPAAYLCSVLPSQSAFSPFSSSKLSPNSNLPHFSTSPSRSPIRPPQPSPPHKGPLLWYLPPGAASSSVTIPPWLPSLSSLLLLLSAAAQHSQRSERSTSCCGLLAGQLQGSAKHPSQAHPEEGRGSSAFLLSLHRRRHPGLQRRPHPGSGKEAALKGGQEENQPETVL</sequence>
<dbReference type="Pfam" id="PF07679">
    <property type="entry name" value="I-set"/>
    <property type="match status" value="1"/>
</dbReference>
<feature type="region of interest" description="Disordered" evidence="1">
    <location>
        <begin position="318"/>
        <end position="365"/>
    </location>
</feature>
<evidence type="ECO:0000259" key="2">
    <source>
        <dbReference type="PROSITE" id="PS50835"/>
    </source>
</evidence>
<dbReference type="Ensembl" id="ENSGACT00000049722.1">
    <property type="protein sequence ID" value="ENSGACP00000070281.1"/>
    <property type="gene ID" value="ENSGACG00000027564.1"/>
</dbReference>
<feature type="compositionally biased region" description="Basic residues" evidence="1">
    <location>
        <begin position="632"/>
        <end position="645"/>
    </location>
</feature>
<dbReference type="InterPro" id="IPR013783">
    <property type="entry name" value="Ig-like_fold"/>
</dbReference>
<proteinExistence type="predicted"/>
<feature type="compositionally biased region" description="Polar residues" evidence="1">
    <location>
        <begin position="20"/>
        <end position="33"/>
    </location>
</feature>
<dbReference type="SMART" id="SM00408">
    <property type="entry name" value="IGc2"/>
    <property type="match status" value="1"/>
</dbReference>
<dbReference type="InterPro" id="IPR007110">
    <property type="entry name" value="Ig-like_dom"/>
</dbReference>
<protein>
    <recommendedName>
        <fullName evidence="2">Ig-like domain-containing protein</fullName>
    </recommendedName>
</protein>
<feature type="region of interest" description="Disordered" evidence="1">
    <location>
        <begin position="610"/>
        <end position="667"/>
    </location>
</feature>
<accession>A0AAQ4S783</accession>
<feature type="compositionally biased region" description="Polar residues" evidence="1">
    <location>
        <begin position="339"/>
        <end position="355"/>
    </location>
</feature>
<dbReference type="SMART" id="SM00409">
    <property type="entry name" value="IG"/>
    <property type="match status" value="1"/>
</dbReference>
<dbReference type="FunFam" id="2.60.40.10:FF:003255">
    <property type="match status" value="1"/>
</dbReference>
<dbReference type="PROSITE" id="PS50835">
    <property type="entry name" value="IG_LIKE"/>
    <property type="match status" value="1"/>
</dbReference>
<feature type="region of interest" description="Disordered" evidence="1">
    <location>
        <begin position="1"/>
        <end position="33"/>
    </location>
</feature>
<feature type="compositionally biased region" description="Low complexity" evidence="1">
    <location>
        <begin position="453"/>
        <end position="462"/>
    </location>
</feature>
<organism evidence="3 4">
    <name type="scientific">Gasterosteus aculeatus aculeatus</name>
    <name type="common">three-spined stickleback</name>
    <dbReference type="NCBI Taxonomy" id="481459"/>
    <lineage>
        <taxon>Eukaryota</taxon>
        <taxon>Metazoa</taxon>
        <taxon>Chordata</taxon>
        <taxon>Craniata</taxon>
        <taxon>Vertebrata</taxon>
        <taxon>Euteleostomi</taxon>
        <taxon>Actinopterygii</taxon>
        <taxon>Neopterygii</taxon>
        <taxon>Teleostei</taxon>
        <taxon>Neoteleostei</taxon>
        <taxon>Acanthomorphata</taxon>
        <taxon>Eupercaria</taxon>
        <taxon>Perciformes</taxon>
        <taxon>Cottioidei</taxon>
        <taxon>Gasterosteales</taxon>
        <taxon>Gasterosteidae</taxon>
        <taxon>Gasterosteus</taxon>
    </lineage>
</organism>
<feature type="compositionally biased region" description="Low complexity" evidence="1">
    <location>
        <begin position="519"/>
        <end position="540"/>
    </location>
</feature>
<feature type="domain" description="Ig-like" evidence="2">
    <location>
        <begin position="38"/>
        <end position="134"/>
    </location>
</feature>
<feature type="region of interest" description="Disordered" evidence="1">
    <location>
        <begin position="391"/>
        <end position="462"/>
    </location>
</feature>
<reference evidence="3 4" key="1">
    <citation type="journal article" date="2021" name="G3 (Bethesda)">
        <title>Improved contiguity of the threespine stickleback genome using long-read sequencing.</title>
        <authorList>
            <person name="Nath S."/>
            <person name="Shaw D.E."/>
            <person name="White M.A."/>
        </authorList>
    </citation>
    <scope>NUCLEOTIDE SEQUENCE [LARGE SCALE GENOMIC DNA]</scope>
    <source>
        <strain evidence="3 4">Lake Benthic</strain>
    </source>
</reference>
<dbReference type="SUPFAM" id="SSF48726">
    <property type="entry name" value="Immunoglobulin"/>
    <property type="match status" value="1"/>
</dbReference>
<dbReference type="InterPro" id="IPR013098">
    <property type="entry name" value="Ig_I-set"/>
</dbReference>
<dbReference type="AlphaFoldDB" id="A0AAQ4S783"/>
<name>A0AAQ4S783_GASAC</name>
<dbReference type="Gene3D" id="2.60.40.10">
    <property type="entry name" value="Immunoglobulins"/>
    <property type="match status" value="1"/>
</dbReference>
<evidence type="ECO:0000313" key="3">
    <source>
        <dbReference type="Ensembl" id="ENSGACP00000070281.1"/>
    </source>
</evidence>
<dbReference type="InterPro" id="IPR003598">
    <property type="entry name" value="Ig_sub2"/>
</dbReference>
<evidence type="ECO:0000256" key="1">
    <source>
        <dbReference type="SAM" id="MobiDB-lite"/>
    </source>
</evidence>
<dbReference type="PANTHER" id="PTHR47633">
    <property type="entry name" value="IMMUNOGLOBULIN"/>
    <property type="match status" value="1"/>
</dbReference>
<feature type="region of interest" description="Disordered" evidence="1">
    <location>
        <begin position="519"/>
        <end position="553"/>
    </location>
</feature>
<feature type="compositionally biased region" description="Pro residues" evidence="1">
    <location>
        <begin position="541"/>
        <end position="551"/>
    </location>
</feature>
<dbReference type="GeneTree" id="ENSGT00940000153441"/>
<feature type="compositionally biased region" description="Low complexity" evidence="1">
    <location>
        <begin position="324"/>
        <end position="338"/>
    </location>
</feature>